<accession>A6NPR2</accession>
<dbReference type="CDD" id="cd00009">
    <property type="entry name" value="AAA"/>
    <property type="match status" value="1"/>
</dbReference>
<dbReference type="STRING" id="411467.BACCAP_00178"/>
<protein>
    <submittedName>
        <fullName evidence="1">Uncharacterized protein</fullName>
    </submittedName>
</protein>
<dbReference type="Proteomes" id="UP000003639">
    <property type="component" value="Unassembled WGS sequence"/>
</dbReference>
<proteinExistence type="predicted"/>
<dbReference type="Gene3D" id="3.40.50.300">
    <property type="entry name" value="P-loop containing nucleotide triphosphate hydrolases"/>
    <property type="match status" value="1"/>
</dbReference>
<sequence length="410" mass="45954">MEKTHVREGPDMTLEALRYALLGVSAYRNIVEEPLMKEVSALLEAVSGGRGGEALERYANVFYRLHQEGYETLGGWLHDKLRYEDGPYPRLVERGGEDKTLTEAAERDVEVFCQLSGLSGGLILSRIGSLLPPEAATVPAKLPRWSGGVPFDFASLTEFYRRSGAGLFARNRAFLWEDGALRPVADPDCTGGEELIGYERQRERVIANTRAMMEGNLVNNVLLYGDPGTGKSVTVKSLLTVPGFEDLRLIEVRKEELGELHDLIPSLAGRRHKFILFIDDLAFDQDDRTYSVLKTILEGGLERRPANVAVYATSNRRHLVRQTFSDRAGDEVDRTETIAEKTSLSERFGLRIPYLAVGKPEFLDMVERMADLYGVTMDRDTLRAEAVKFEMHHPGRTPRTARQFIASLSM</sequence>
<reference evidence="1 2" key="1">
    <citation type="submission" date="2007-04" db="EMBL/GenBank/DDBJ databases">
        <authorList>
            <person name="Fulton L."/>
            <person name="Clifton S."/>
            <person name="Fulton B."/>
            <person name="Xu J."/>
            <person name="Minx P."/>
            <person name="Pepin K.H."/>
            <person name="Johnson M."/>
            <person name="Thiruvilangam P."/>
            <person name="Bhonagiri V."/>
            <person name="Nash W.E."/>
            <person name="Mardis E.R."/>
            <person name="Wilson R.K."/>
        </authorList>
    </citation>
    <scope>NUCLEOTIDE SEQUENCE [LARGE SCALE GENOMIC DNA]</scope>
    <source>
        <strain evidence="1 2">ATCC 29799</strain>
    </source>
</reference>
<evidence type="ECO:0000313" key="2">
    <source>
        <dbReference type="Proteomes" id="UP000003639"/>
    </source>
</evidence>
<dbReference type="InterPro" id="IPR008533">
    <property type="entry name" value="DUF815"/>
</dbReference>
<evidence type="ECO:0000313" key="1">
    <source>
        <dbReference type="EMBL" id="EDN01837.1"/>
    </source>
</evidence>
<dbReference type="EMBL" id="AAXG02000002">
    <property type="protein sequence ID" value="EDN01837.1"/>
    <property type="molecule type" value="Genomic_DNA"/>
</dbReference>
<keyword evidence="2" id="KW-1185">Reference proteome</keyword>
<reference evidence="1 2" key="2">
    <citation type="submission" date="2007-06" db="EMBL/GenBank/DDBJ databases">
        <title>Draft genome sequence of Pseudoflavonifractor capillosus ATCC 29799.</title>
        <authorList>
            <person name="Sudarsanam P."/>
            <person name="Ley R."/>
            <person name="Guruge J."/>
            <person name="Turnbaugh P.J."/>
            <person name="Mahowald M."/>
            <person name="Liep D."/>
            <person name="Gordon J."/>
        </authorList>
    </citation>
    <scope>NUCLEOTIDE SEQUENCE [LARGE SCALE GENOMIC DNA]</scope>
    <source>
        <strain evidence="1 2">ATCC 29799</strain>
    </source>
</reference>
<dbReference type="PANTHER" id="PTHR42935:SF1">
    <property type="entry name" value="SLR0930 PROTEIN"/>
    <property type="match status" value="1"/>
</dbReference>
<comment type="caution">
    <text evidence="1">The sequence shown here is derived from an EMBL/GenBank/DDBJ whole genome shotgun (WGS) entry which is preliminary data.</text>
</comment>
<dbReference type="PANTHER" id="PTHR42935">
    <property type="entry name" value="SLR0930 PROTEIN"/>
    <property type="match status" value="1"/>
</dbReference>
<dbReference type="AlphaFoldDB" id="A6NPR2"/>
<gene>
    <name evidence="1" type="ORF">BACCAP_00178</name>
</gene>
<organism evidence="1 2">
    <name type="scientific">Pseudoflavonifractor capillosus ATCC 29799</name>
    <dbReference type="NCBI Taxonomy" id="411467"/>
    <lineage>
        <taxon>Bacteria</taxon>
        <taxon>Bacillati</taxon>
        <taxon>Bacillota</taxon>
        <taxon>Clostridia</taxon>
        <taxon>Eubacteriales</taxon>
        <taxon>Oscillospiraceae</taxon>
        <taxon>Pseudoflavonifractor</taxon>
    </lineage>
</organism>
<dbReference type="eggNOG" id="COG2607">
    <property type="taxonomic scope" value="Bacteria"/>
</dbReference>
<dbReference type="SUPFAM" id="SSF52540">
    <property type="entry name" value="P-loop containing nucleoside triphosphate hydrolases"/>
    <property type="match status" value="1"/>
</dbReference>
<dbReference type="InterPro" id="IPR027417">
    <property type="entry name" value="P-loop_NTPase"/>
</dbReference>
<name>A6NPR2_9FIRM</name>
<dbReference type="Pfam" id="PF05673">
    <property type="entry name" value="DUF815"/>
    <property type="match status" value="1"/>
</dbReference>